<keyword evidence="4" id="KW-1185">Reference proteome</keyword>
<feature type="transmembrane region" description="Helical" evidence="2">
    <location>
        <begin position="38"/>
        <end position="58"/>
    </location>
</feature>
<accession>A0ABV1NVH9</accession>
<organism evidence="3 4">
    <name type="scientific">Nocardioides kribbensis</name>
    <dbReference type="NCBI Taxonomy" id="305517"/>
    <lineage>
        <taxon>Bacteria</taxon>
        <taxon>Bacillati</taxon>
        <taxon>Actinomycetota</taxon>
        <taxon>Actinomycetes</taxon>
        <taxon>Propionibacteriales</taxon>
        <taxon>Nocardioidaceae</taxon>
        <taxon>Nocardioides</taxon>
    </lineage>
</organism>
<evidence type="ECO:0008006" key="5">
    <source>
        <dbReference type="Google" id="ProtNLM"/>
    </source>
</evidence>
<proteinExistence type="predicted"/>
<feature type="compositionally biased region" description="Pro residues" evidence="1">
    <location>
        <begin position="140"/>
        <end position="158"/>
    </location>
</feature>
<evidence type="ECO:0000256" key="2">
    <source>
        <dbReference type="SAM" id="Phobius"/>
    </source>
</evidence>
<feature type="compositionally biased region" description="Basic and acidic residues" evidence="1">
    <location>
        <begin position="227"/>
        <end position="236"/>
    </location>
</feature>
<keyword evidence="2" id="KW-0812">Transmembrane</keyword>
<keyword evidence="2" id="KW-1133">Transmembrane helix</keyword>
<evidence type="ECO:0000313" key="4">
    <source>
        <dbReference type="Proteomes" id="UP001482520"/>
    </source>
</evidence>
<dbReference type="RefSeq" id="WP_349803904.1">
    <property type="nucleotide sequence ID" value="NZ_JBEGDP010000003.1"/>
</dbReference>
<evidence type="ECO:0000313" key="3">
    <source>
        <dbReference type="EMBL" id="MEQ7846519.1"/>
    </source>
</evidence>
<gene>
    <name evidence="3" type="ORF">V6R90_04445</name>
</gene>
<comment type="caution">
    <text evidence="3">The sequence shown here is derived from an EMBL/GenBank/DDBJ whole genome shotgun (WGS) entry which is preliminary data.</text>
</comment>
<name>A0ABV1NVH9_9ACTN</name>
<dbReference type="Proteomes" id="UP001482520">
    <property type="component" value="Unassembled WGS sequence"/>
</dbReference>
<sequence>MSSTARAIQTRLPRLAEAAVERARLTVVPRGRTRAAKVPFVTLLSLLMLGGVVGLLLFNTSMQQSAFAATELQDRATVLTARQASLSMQLERLRDPQNVARRAQAQGLVLPAAPQFLDLSDGTVTGTTDAALAPGTLALDPPPAPLPAELRPPAPTQAPPEGTLPGDRDRSGDRDGSGDGDRSGDRDGSGGREGSDAGDRSGDRSGDRDGSGPEGQQDQTGDDTGEDAPRGNRDGDAGGGRNVQ</sequence>
<protein>
    <recommendedName>
        <fullName evidence="5">Cell division protein FtsL</fullName>
    </recommendedName>
</protein>
<evidence type="ECO:0000256" key="1">
    <source>
        <dbReference type="SAM" id="MobiDB-lite"/>
    </source>
</evidence>
<feature type="region of interest" description="Disordered" evidence="1">
    <location>
        <begin position="133"/>
        <end position="244"/>
    </location>
</feature>
<dbReference type="EMBL" id="JBEGDP010000003">
    <property type="protein sequence ID" value="MEQ7846519.1"/>
    <property type="molecule type" value="Genomic_DNA"/>
</dbReference>
<keyword evidence="2" id="KW-0472">Membrane</keyword>
<feature type="compositionally biased region" description="Basic and acidic residues" evidence="1">
    <location>
        <begin position="166"/>
        <end position="211"/>
    </location>
</feature>
<reference evidence="3 4" key="1">
    <citation type="submission" date="2024-02" db="EMBL/GenBank/DDBJ databases">
        <title>Full genome sequence of Nocardioides kribbensis.</title>
        <authorList>
            <person name="Poletto B.L."/>
            <person name="Silva G."/>
            <person name="Galante D."/>
            <person name="Campos K.R."/>
            <person name="Santos M.B.N."/>
            <person name="Sacchi C.T."/>
        </authorList>
    </citation>
    <scope>NUCLEOTIDE SEQUENCE [LARGE SCALE GENOMIC DNA]</scope>
    <source>
        <strain evidence="3 4">O4R</strain>
    </source>
</reference>